<evidence type="ECO:0000313" key="2">
    <source>
        <dbReference type="EMBL" id="MBA0710068.1"/>
    </source>
</evidence>
<dbReference type="PANTHER" id="PTHR19862">
    <property type="entry name" value="WD REPEAT-CONTAINING PROTEIN 48"/>
    <property type="match status" value="1"/>
</dbReference>
<proteinExistence type="predicted"/>
<dbReference type="InterPro" id="IPR051246">
    <property type="entry name" value="WDR48"/>
</dbReference>
<dbReference type="GO" id="GO:0000724">
    <property type="term" value="P:double-strand break repair via homologous recombination"/>
    <property type="evidence" value="ECO:0007669"/>
    <property type="project" value="TreeGrafter"/>
</dbReference>
<sequence>MFLTDILFSFRYCLSGSSDSMIRLWDLGQQRCVHSYAVHTDSVWALASTPTFGHVYSGGRDLSLALDDDSIWVATTDSSVHRWPAEGQNPQKVFQRGGSFLAGNLSFSRARVSLEGTA</sequence>
<feature type="repeat" description="WD" evidence="1">
    <location>
        <begin position="14"/>
        <end position="35"/>
    </location>
</feature>
<dbReference type="InterPro" id="IPR015943">
    <property type="entry name" value="WD40/YVTN_repeat-like_dom_sf"/>
</dbReference>
<comment type="caution">
    <text evidence="2">The sequence shown here is derived from an EMBL/GenBank/DDBJ whole genome shotgun (WGS) entry which is preliminary data.</text>
</comment>
<dbReference type="Pfam" id="PF00400">
    <property type="entry name" value="WD40"/>
    <property type="match status" value="2"/>
</dbReference>
<dbReference type="GO" id="GO:0043130">
    <property type="term" value="F:ubiquitin binding"/>
    <property type="evidence" value="ECO:0007669"/>
    <property type="project" value="TreeGrafter"/>
</dbReference>
<accession>A0A7J8ZE36</accession>
<dbReference type="EMBL" id="JABEZV010000004">
    <property type="protein sequence ID" value="MBA0710068.1"/>
    <property type="molecule type" value="Genomic_DNA"/>
</dbReference>
<evidence type="ECO:0000256" key="1">
    <source>
        <dbReference type="PROSITE-ProRule" id="PRU00221"/>
    </source>
</evidence>
<dbReference type="Proteomes" id="UP000593574">
    <property type="component" value="Unassembled WGS sequence"/>
</dbReference>
<dbReference type="PANTHER" id="PTHR19862:SF14">
    <property type="entry name" value="WD REPEAT-CONTAINING PROTEIN 48"/>
    <property type="match status" value="1"/>
</dbReference>
<dbReference type="InterPro" id="IPR001680">
    <property type="entry name" value="WD40_rpt"/>
</dbReference>
<keyword evidence="1" id="KW-0853">WD repeat</keyword>
<name>A0A7J8ZE36_9ROSI</name>
<gene>
    <name evidence="2" type="ORF">Golax_025067</name>
</gene>
<protein>
    <submittedName>
        <fullName evidence="2">Uncharacterized protein</fullName>
    </submittedName>
</protein>
<organism evidence="2 3">
    <name type="scientific">Gossypium laxum</name>
    <dbReference type="NCBI Taxonomy" id="34288"/>
    <lineage>
        <taxon>Eukaryota</taxon>
        <taxon>Viridiplantae</taxon>
        <taxon>Streptophyta</taxon>
        <taxon>Embryophyta</taxon>
        <taxon>Tracheophyta</taxon>
        <taxon>Spermatophyta</taxon>
        <taxon>Magnoliopsida</taxon>
        <taxon>eudicotyledons</taxon>
        <taxon>Gunneridae</taxon>
        <taxon>Pentapetalae</taxon>
        <taxon>rosids</taxon>
        <taxon>malvids</taxon>
        <taxon>Malvales</taxon>
        <taxon>Malvaceae</taxon>
        <taxon>Malvoideae</taxon>
        <taxon>Gossypium</taxon>
    </lineage>
</organism>
<reference evidence="2 3" key="1">
    <citation type="journal article" date="2019" name="Genome Biol. Evol.">
        <title>Insights into the evolution of the New World diploid cottons (Gossypium, subgenus Houzingenia) based on genome sequencing.</title>
        <authorList>
            <person name="Grover C.E."/>
            <person name="Arick M.A. 2nd"/>
            <person name="Thrash A."/>
            <person name="Conover J.L."/>
            <person name="Sanders W.S."/>
            <person name="Peterson D.G."/>
            <person name="Frelichowski J.E."/>
            <person name="Scheffler J.A."/>
            <person name="Scheffler B.E."/>
            <person name="Wendel J.F."/>
        </authorList>
    </citation>
    <scope>NUCLEOTIDE SEQUENCE [LARGE SCALE GENOMIC DNA]</scope>
    <source>
        <strain evidence="2">4</strain>
        <tissue evidence="2">Leaf</tissue>
    </source>
</reference>
<dbReference type="PROSITE" id="PS50082">
    <property type="entry name" value="WD_REPEATS_2"/>
    <property type="match status" value="1"/>
</dbReference>
<dbReference type="SUPFAM" id="SSF50978">
    <property type="entry name" value="WD40 repeat-like"/>
    <property type="match status" value="1"/>
</dbReference>
<dbReference type="AlphaFoldDB" id="A0A7J8ZE36"/>
<dbReference type="Gene3D" id="2.130.10.10">
    <property type="entry name" value="YVTN repeat-like/Quinoprotein amine dehydrogenase"/>
    <property type="match status" value="1"/>
</dbReference>
<dbReference type="InterPro" id="IPR036322">
    <property type="entry name" value="WD40_repeat_dom_sf"/>
</dbReference>
<feature type="non-terminal residue" evidence="2">
    <location>
        <position position="1"/>
    </location>
</feature>
<evidence type="ECO:0000313" key="3">
    <source>
        <dbReference type="Proteomes" id="UP000593574"/>
    </source>
</evidence>
<keyword evidence="3" id="KW-1185">Reference proteome</keyword>